<proteinExistence type="predicted"/>
<dbReference type="FunFam" id="3.40.50.300:FF:000287">
    <property type="entry name" value="Multidrug ABC transporter ATP-binding protein"/>
    <property type="match status" value="1"/>
</dbReference>
<dbReference type="PROSITE" id="PS50893">
    <property type="entry name" value="ABC_TRANSPORTER_2"/>
    <property type="match status" value="1"/>
</dbReference>
<dbReference type="Proteomes" id="UP001596395">
    <property type="component" value="Unassembled WGS sequence"/>
</dbReference>
<dbReference type="InterPro" id="IPR027417">
    <property type="entry name" value="P-loop_NTPase"/>
</dbReference>
<protein>
    <submittedName>
        <fullName evidence="12">ABC transporter ATP-binding protein</fullName>
    </submittedName>
</protein>
<evidence type="ECO:0000256" key="6">
    <source>
        <dbReference type="ARBA" id="ARBA00022989"/>
    </source>
</evidence>
<dbReference type="PANTHER" id="PTHR24221:SF654">
    <property type="entry name" value="ATP-BINDING CASSETTE SUB-FAMILY B MEMBER 6"/>
    <property type="match status" value="1"/>
</dbReference>
<keyword evidence="2" id="KW-0813">Transport</keyword>
<dbReference type="InterPro" id="IPR036640">
    <property type="entry name" value="ABC1_TM_sf"/>
</dbReference>
<accession>A0ABD5VNJ9</accession>
<evidence type="ECO:0000256" key="9">
    <source>
        <dbReference type="SAM" id="Phobius"/>
    </source>
</evidence>
<dbReference type="InterPro" id="IPR003593">
    <property type="entry name" value="AAA+_ATPase"/>
</dbReference>
<dbReference type="SUPFAM" id="SSF52540">
    <property type="entry name" value="P-loop containing nucleoside triphosphate hydrolases"/>
    <property type="match status" value="1"/>
</dbReference>
<feature type="transmembrane region" description="Helical" evidence="9">
    <location>
        <begin position="171"/>
        <end position="188"/>
    </location>
</feature>
<dbReference type="Pfam" id="PF00664">
    <property type="entry name" value="ABC_membrane"/>
    <property type="match status" value="1"/>
</dbReference>
<evidence type="ECO:0000256" key="1">
    <source>
        <dbReference type="ARBA" id="ARBA00004141"/>
    </source>
</evidence>
<gene>
    <name evidence="12" type="ORF">ACFQGB_21025</name>
</gene>
<dbReference type="InterPro" id="IPR039421">
    <property type="entry name" value="Type_1_exporter"/>
</dbReference>
<dbReference type="InterPro" id="IPR003439">
    <property type="entry name" value="ABC_transporter-like_ATP-bd"/>
</dbReference>
<dbReference type="Gene3D" id="1.20.1560.10">
    <property type="entry name" value="ABC transporter type 1, transmembrane domain"/>
    <property type="match status" value="1"/>
</dbReference>
<dbReference type="InterPro" id="IPR011527">
    <property type="entry name" value="ABC1_TM_dom"/>
</dbReference>
<dbReference type="EMBL" id="JBHSXN010000006">
    <property type="protein sequence ID" value="MFC6955353.1"/>
    <property type="molecule type" value="Genomic_DNA"/>
</dbReference>
<dbReference type="RefSeq" id="WP_336352281.1">
    <property type="nucleotide sequence ID" value="NZ_JAZAQL010000006.1"/>
</dbReference>
<keyword evidence="4" id="KW-0547">Nucleotide-binding</keyword>
<evidence type="ECO:0000256" key="2">
    <source>
        <dbReference type="ARBA" id="ARBA00022448"/>
    </source>
</evidence>
<dbReference type="SUPFAM" id="SSF90123">
    <property type="entry name" value="ABC transporter transmembrane region"/>
    <property type="match status" value="1"/>
</dbReference>
<feature type="compositionally biased region" description="Acidic residues" evidence="8">
    <location>
        <begin position="405"/>
        <end position="426"/>
    </location>
</feature>
<evidence type="ECO:0000256" key="4">
    <source>
        <dbReference type="ARBA" id="ARBA00022741"/>
    </source>
</evidence>
<evidence type="ECO:0000256" key="5">
    <source>
        <dbReference type="ARBA" id="ARBA00022840"/>
    </source>
</evidence>
<dbReference type="CDD" id="cd18565">
    <property type="entry name" value="ABC_6TM_exporter_like"/>
    <property type="match status" value="1"/>
</dbReference>
<keyword evidence="6 9" id="KW-1133">Transmembrane helix</keyword>
<evidence type="ECO:0000259" key="11">
    <source>
        <dbReference type="PROSITE" id="PS50929"/>
    </source>
</evidence>
<feature type="transmembrane region" description="Helical" evidence="9">
    <location>
        <begin position="48"/>
        <end position="67"/>
    </location>
</feature>
<dbReference type="AlphaFoldDB" id="A0ABD5VNJ9"/>
<feature type="domain" description="ABC transporter" evidence="10">
    <location>
        <begin position="390"/>
        <end position="650"/>
    </location>
</feature>
<evidence type="ECO:0000256" key="8">
    <source>
        <dbReference type="SAM" id="MobiDB-lite"/>
    </source>
</evidence>
<dbReference type="PROSITE" id="PS00211">
    <property type="entry name" value="ABC_TRANSPORTER_1"/>
    <property type="match status" value="1"/>
</dbReference>
<feature type="domain" description="ABC transmembrane type-1" evidence="11">
    <location>
        <begin position="37"/>
        <end position="356"/>
    </location>
</feature>
<dbReference type="PROSITE" id="PS50929">
    <property type="entry name" value="ABC_TM1F"/>
    <property type="match status" value="1"/>
</dbReference>
<evidence type="ECO:0000313" key="13">
    <source>
        <dbReference type="Proteomes" id="UP001596395"/>
    </source>
</evidence>
<dbReference type="PANTHER" id="PTHR24221">
    <property type="entry name" value="ATP-BINDING CASSETTE SUB-FAMILY B"/>
    <property type="match status" value="1"/>
</dbReference>
<dbReference type="Gene3D" id="3.40.50.300">
    <property type="entry name" value="P-loop containing nucleotide triphosphate hydrolases"/>
    <property type="match status" value="1"/>
</dbReference>
<comment type="caution">
    <text evidence="12">The sequence shown here is derived from an EMBL/GenBank/DDBJ whole genome shotgun (WGS) entry which is preliminary data.</text>
</comment>
<evidence type="ECO:0000313" key="12">
    <source>
        <dbReference type="EMBL" id="MFC6955353.1"/>
    </source>
</evidence>
<dbReference type="GO" id="GO:0016020">
    <property type="term" value="C:membrane"/>
    <property type="evidence" value="ECO:0007669"/>
    <property type="project" value="UniProtKB-SubCell"/>
</dbReference>
<feature type="transmembrane region" description="Helical" evidence="9">
    <location>
        <begin position="276"/>
        <end position="300"/>
    </location>
</feature>
<evidence type="ECO:0000256" key="3">
    <source>
        <dbReference type="ARBA" id="ARBA00022692"/>
    </source>
</evidence>
<evidence type="ECO:0000256" key="7">
    <source>
        <dbReference type="ARBA" id="ARBA00023136"/>
    </source>
</evidence>
<feature type="transmembrane region" description="Helical" evidence="9">
    <location>
        <begin position="87"/>
        <end position="109"/>
    </location>
</feature>
<dbReference type="InterPro" id="IPR017871">
    <property type="entry name" value="ABC_transporter-like_CS"/>
</dbReference>
<keyword evidence="13" id="KW-1185">Reference proteome</keyword>
<dbReference type="Pfam" id="PF00005">
    <property type="entry name" value="ABC_tran"/>
    <property type="match status" value="1"/>
</dbReference>
<dbReference type="GO" id="GO:0005524">
    <property type="term" value="F:ATP binding"/>
    <property type="evidence" value="ECO:0007669"/>
    <property type="project" value="UniProtKB-KW"/>
</dbReference>
<feature type="region of interest" description="Disordered" evidence="8">
    <location>
        <begin position="401"/>
        <end position="430"/>
    </location>
</feature>
<keyword evidence="7 9" id="KW-0472">Membrane</keyword>
<sequence>MATARGRDDDAPSFASDGGSMWRLYAEYGRGNRSLAAVGTVMAVLSRVVGLLPALLLGLAIDAVLLADRPYALPLVPDAWIPATAAGQVWLTVGLLVAATAVGAIASYLQSYGWNRFAQNIQHALRVDAYESMQALDRSFFDRTRTGELLAVLNNDVNQLESFLTDGVSSTLRLLALVLGVGAIMLALNPVLALAALVAVPVLGAFTVAFVRRVQPKYAAMRASVGSLNARLENNVGGIEVIKTEHAEAYEADRVRDASREYYDANWDAIRTRITFFPGLSAISGLSFALTFVVGAFWVLNGPPTVLAVVPETALGVRLGVADAVTPGEFVTFMLYTQQFVWPLAQFGQIVNNYQRAKASSERVYGVLTADDVTADPDDPVPFDGVAGRVAYEDVTFTYPRGPDLVDDGGDGEVGEDGGSEADEPGDPTPVIRDVSFDVAPGETVGIVGPTGSGKSTLVKLLVRLYDPDEGVVEVDGVDVRDRSLAELRRAVGYVAQEPFLFYGTVRENIAYGTFDASDADVEAAAKRAAAHEFIANLPDGYDSVVGERGVRLSGGQRQRVALARTILKDPAILVLDEATSHVDTETEAIIQRSLAELATDRTTIAIAHRLSTVKTADQILVLEGGRVVEAGTHDALVAEDGLYANLWRVQAGDIDDLPASFFEAAIERRAAIEGGEDD</sequence>
<dbReference type="SMART" id="SM00382">
    <property type="entry name" value="AAA"/>
    <property type="match status" value="1"/>
</dbReference>
<keyword evidence="3 9" id="KW-0812">Transmembrane</keyword>
<reference evidence="12 13" key="1">
    <citation type="journal article" date="2019" name="Int. J. Syst. Evol. Microbiol.">
        <title>The Global Catalogue of Microorganisms (GCM) 10K type strain sequencing project: providing services to taxonomists for standard genome sequencing and annotation.</title>
        <authorList>
            <consortium name="The Broad Institute Genomics Platform"/>
            <consortium name="The Broad Institute Genome Sequencing Center for Infectious Disease"/>
            <person name="Wu L."/>
            <person name="Ma J."/>
        </authorList>
    </citation>
    <scope>NUCLEOTIDE SEQUENCE [LARGE SCALE GENOMIC DNA]</scope>
    <source>
        <strain evidence="12 13">GX26</strain>
    </source>
</reference>
<organism evidence="12 13">
    <name type="scientific">Halorubellus litoreus</name>
    <dbReference type="NCBI Taxonomy" id="755308"/>
    <lineage>
        <taxon>Archaea</taxon>
        <taxon>Methanobacteriati</taxon>
        <taxon>Methanobacteriota</taxon>
        <taxon>Stenosarchaea group</taxon>
        <taxon>Halobacteria</taxon>
        <taxon>Halobacteriales</taxon>
        <taxon>Halorubellaceae</taxon>
        <taxon>Halorubellus</taxon>
    </lineage>
</organism>
<comment type="subcellular location">
    <subcellularLocation>
        <location evidence="1">Membrane</location>
        <topology evidence="1">Multi-pass membrane protein</topology>
    </subcellularLocation>
</comment>
<keyword evidence="5 12" id="KW-0067">ATP-binding</keyword>
<feature type="transmembrane region" description="Helical" evidence="9">
    <location>
        <begin position="194"/>
        <end position="212"/>
    </location>
</feature>
<name>A0ABD5VNJ9_9EURY</name>
<evidence type="ECO:0000259" key="10">
    <source>
        <dbReference type="PROSITE" id="PS50893"/>
    </source>
</evidence>